<gene>
    <name evidence="1" type="ORF">DVH24_014221</name>
</gene>
<name>A0A498JFM2_MALDO</name>
<protein>
    <submittedName>
        <fullName evidence="1">Uncharacterized protein</fullName>
    </submittedName>
</protein>
<proteinExistence type="predicted"/>
<dbReference type="EMBL" id="RDQH01000333">
    <property type="protein sequence ID" value="RXH93645.1"/>
    <property type="molecule type" value="Genomic_DNA"/>
</dbReference>
<comment type="caution">
    <text evidence="1">The sequence shown here is derived from an EMBL/GenBank/DDBJ whole genome shotgun (WGS) entry which is preliminary data.</text>
</comment>
<dbReference type="Proteomes" id="UP000290289">
    <property type="component" value="Chromosome 7"/>
</dbReference>
<reference evidence="1 2" key="1">
    <citation type="submission" date="2018-10" db="EMBL/GenBank/DDBJ databases">
        <title>A high-quality apple genome assembly.</title>
        <authorList>
            <person name="Hu J."/>
        </authorList>
    </citation>
    <scope>NUCLEOTIDE SEQUENCE [LARGE SCALE GENOMIC DNA]</scope>
    <source>
        <strain evidence="2">cv. HFTH1</strain>
        <tissue evidence="1">Young leaf</tissue>
    </source>
</reference>
<evidence type="ECO:0000313" key="2">
    <source>
        <dbReference type="Proteomes" id="UP000290289"/>
    </source>
</evidence>
<dbReference type="AlphaFoldDB" id="A0A498JFM2"/>
<accession>A0A498JFM2</accession>
<organism evidence="1 2">
    <name type="scientific">Malus domestica</name>
    <name type="common">Apple</name>
    <name type="synonym">Pyrus malus</name>
    <dbReference type="NCBI Taxonomy" id="3750"/>
    <lineage>
        <taxon>Eukaryota</taxon>
        <taxon>Viridiplantae</taxon>
        <taxon>Streptophyta</taxon>
        <taxon>Embryophyta</taxon>
        <taxon>Tracheophyta</taxon>
        <taxon>Spermatophyta</taxon>
        <taxon>Magnoliopsida</taxon>
        <taxon>eudicotyledons</taxon>
        <taxon>Gunneridae</taxon>
        <taxon>Pentapetalae</taxon>
        <taxon>rosids</taxon>
        <taxon>fabids</taxon>
        <taxon>Rosales</taxon>
        <taxon>Rosaceae</taxon>
        <taxon>Amygdaloideae</taxon>
        <taxon>Maleae</taxon>
        <taxon>Malus</taxon>
    </lineage>
</organism>
<keyword evidence="2" id="KW-1185">Reference proteome</keyword>
<sequence>MVGCSDSTELSPEEERILIQDITCSPKGENVMRESQGLMGESNVQSENFGKMQISCDWEGNIILIYFSKQFTYLHFSALCVKEVSSVSVDLEMYGASVVGFEISVVHVKFTSQDSCDNAYFSLKALLAELPG</sequence>
<evidence type="ECO:0000313" key="1">
    <source>
        <dbReference type="EMBL" id="RXH93645.1"/>
    </source>
</evidence>